<feature type="transmembrane region" description="Helical" evidence="1">
    <location>
        <begin position="12"/>
        <end position="34"/>
    </location>
</feature>
<dbReference type="Proteomes" id="UP000178347">
    <property type="component" value="Unassembled WGS sequence"/>
</dbReference>
<keyword evidence="1" id="KW-0472">Membrane</keyword>
<sequence length="252" mass="27094">MPKDLTVFSPKLKIINLVLLGVVGASMIASGWFMGETKDKLGLNNQGLFDRLSPLSLFGGAGDGKIKLSGNLGEDAVKLAVVTGVPDKYGQELAVNFDQVQQSMNVMKQFDPGYGANKIVLTGEALKRYTDVGLRISCEYCCGAKAIVFANGEAACGCAHSQAMRGLAAYLIEKHGAEYTDDQILRELARWKGRYFPKQMSKKMTEQLQNGQYTPDMAALLLELEVPKYSGQSADAPLPSSIKDAPGMVGGC</sequence>
<protein>
    <submittedName>
        <fullName evidence="2">Uncharacterized protein</fullName>
    </submittedName>
</protein>
<proteinExistence type="predicted"/>
<organism evidence="2 3">
    <name type="scientific">Candidatus Magasanikbacteria bacterium RIFCSPLOWO2_12_FULL_43_12</name>
    <dbReference type="NCBI Taxonomy" id="1798692"/>
    <lineage>
        <taxon>Bacteria</taxon>
        <taxon>Candidatus Magasanikiibacteriota</taxon>
    </lineage>
</organism>
<accession>A0A1F6MVM9</accession>
<dbReference type="EMBL" id="MFQN01000004">
    <property type="protein sequence ID" value="OGH75682.1"/>
    <property type="molecule type" value="Genomic_DNA"/>
</dbReference>
<reference evidence="2 3" key="1">
    <citation type="journal article" date="2016" name="Nat. Commun.">
        <title>Thousands of microbial genomes shed light on interconnected biogeochemical processes in an aquifer system.</title>
        <authorList>
            <person name="Anantharaman K."/>
            <person name="Brown C.T."/>
            <person name="Hug L.A."/>
            <person name="Sharon I."/>
            <person name="Castelle C.J."/>
            <person name="Probst A.J."/>
            <person name="Thomas B.C."/>
            <person name="Singh A."/>
            <person name="Wilkins M.J."/>
            <person name="Karaoz U."/>
            <person name="Brodie E.L."/>
            <person name="Williams K.H."/>
            <person name="Hubbard S.S."/>
            <person name="Banfield J.F."/>
        </authorList>
    </citation>
    <scope>NUCLEOTIDE SEQUENCE [LARGE SCALE GENOMIC DNA]</scope>
</reference>
<name>A0A1F6MVM9_9BACT</name>
<keyword evidence="1" id="KW-1133">Transmembrane helix</keyword>
<evidence type="ECO:0000256" key="1">
    <source>
        <dbReference type="SAM" id="Phobius"/>
    </source>
</evidence>
<evidence type="ECO:0000313" key="2">
    <source>
        <dbReference type="EMBL" id="OGH75682.1"/>
    </source>
</evidence>
<keyword evidence="1" id="KW-0812">Transmembrane</keyword>
<dbReference type="STRING" id="1798692.A3G00_04290"/>
<gene>
    <name evidence="2" type="ORF">A3G00_04290</name>
</gene>
<comment type="caution">
    <text evidence="2">The sequence shown here is derived from an EMBL/GenBank/DDBJ whole genome shotgun (WGS) entry which is preliminary data.</text>
</comment>
<evidence type="ECO:0000313" key="3">
    <source>
        <dbReference type="Proteomes" id="UP000178347"/>
    </source>
</evidence>
<dbReference type="AlphaFoldDB" id="A0A1F6MVM9"/>